<sequence>MLLDRSNMVVMVRYVSSLDNMRIMMNLFREEKKSIQMEAFHVFKLFVANQSKPPEIIGVLIQNKNKLLRFLAGLTTEKEDEQFEADKSQVIREIATLDTRERAITDSDNEAES</sequence>
<evidence type="ECO:0000256" key="1">
    <source>
        <dbReference type="ARBA" id="ARBA00011012"/>
    </source>
</evidence>
<comment type="caution">
    <text evidence="2">The sequence shown here is derived from an EMBL/GenBank/DDBJ whole genome shotgun (WGS) entry which is preliminary data.</text>
</comment>
<dbReference type="Pfam" id="PF08569">
    <property type="entry name" value="Mo25"/>
    <property type="match status" value="1"/>
</dbReference>
<evidence type="ECO:0000313" key="3">
    <source>
        <dbReference type="Proteomes" id="UP001154282"/>
    </source>
</evidence>
<dbReference type="PANTHER" id="PTHR10182:SF34">
    <property type="entry name" value="MO25-LIKE PROTEIN"/>
    <property type="match status" value="1"/>
</dbReference>
<dbReference type="InterPro" id="IPR016024">
    <property type="entry name" value="ARM-type_fold"/>
</dbReference>
<dbReference type="PANTHER" id="PTHR10182">
    <property type="entry name" value="CALCIUM-BINDING PROTEIN 39-RELATED"/>
    <property type="match status" value="1"/>
</dbReference>
<reference evidence="2" key="1">
    <citation type="submission" date="2022-08" db="EMBL/GenBank/DDBJ databases">
        <authorList>
            <person name="Gutierrez-Valencia J."/>
        </authorList>
    </citation>
    <scope>NUCLEOTIDE SEQUENCE</scope>
</reference>
<dbReference type="Gene3D" id="1.25.10.10">
    <property type="entry name" value="Leucine-rich Repeat Variant"/>
    <property type="match status" value="1"/>
</dbReference>
<dbReference type="AlphaFoldDB" id="A0AAV0HGG5"/>
<dbReference type="GO" id="GO:0035556">
    <property type="term" value="P:intracellular signal transduction"/>
    <property type="evidence" value="ECO:0007669"/>
    <property type="project" value="TreeGrafter"/>
</dbReference>
<evidence type="ECO:0000313" key="2">
    <source>
        <dbReference type="EMBL" id="CAI0383588.1"/>
    </source>
</evidence>
<dbReference type="EMBL" id="CAMGYJ010000002">
    <property type="protein sequence ID" value="CAI0383588.1"/>
    <property type="molecule type" value="Genomic_DNA"/>
</dbReference>
<dbReference type="InterPro" id="IPR013878">
    <property type="entry name" value="Mo25"/>
</dbReference>
<gene>
    <name evidence="2" type="ORF">LITE_LOCUS4061</name>
</gene>
<dbReference type="InterPro" id="IPR011989">
    <property type="entry name" value="ARM-like"/>
</dbReference>
<name>A0AAV0HGG5_9ROSI</name>
<organism evidence="2 3">
    <name type="scientific">Linum tenue</name>
    <dbReference type="NCBI Taxonomy" id="586396"/>
    <lineage>
        <taxon>Eukaryota</taxon>
        <taxon>Viridiplantae</taxon>
        <taxon>Streptophyta</taxon>
        <taxon>Embryophyta</taxon>
        <taxon>Tracheophyta</taxon>
        <taxon>Spermatophyta</taxon>
        <taxon>Magnoliopsida</taxon>
        <taxon>eudicotyledons</taxon>
        <taxon>Gunneridae</taxon>
        <taxon>Pentapetalae</taxon>
        <taxon>rosids</taxon>
        <taxon>fabids</taxon>
        <taxon>Malpighiales</taxon>
        <taxon>Linaceae</taxon>
        <taxon>Linum</taxon>
    </lineage>
</organism>
<comment type="similarity">
    <text evidence="1">Belongs to the Mo25 family.</text>
</comment>
<dbReference type="GO" id="GO:0043539">
    <property type="term" value="F:protein serine/threonine kinase activator activity"/>
    <property type="evidence" value="ECO:0007669"/>
    <property type="project" value="TreeGrafter"/>
</dbReference>
<dbReference type="SUPFAM" id="SSF48371">
    <property type="entry name" value="ARM repeat"/>
    <property type="match status" value="1"/>
</dbReference>
<protein>
    <submittedName>
        <fullName evidence="2">Uncharacterized protein</fullName>
    </submittedName>
</protein>
<proteinExistence type="inferred from homology"/>
<accession>A0AAV0HGG5</accession>
<dbReference type="Proteomes" id="UP001154282">
    <property type="component" value="Unassembled WGS sequence"/>
</dbReference>
<keyword evidence="3" id="KW-1185">Reference proteome</keyword>